<dbReference type="GO" id="GO:0051908">
    <property type="term" value="F:double-stranded DNA 5'-3' DNA exonuclease activity"/>
    <property type="evidence" value="ECO:0007669"/>
    <property type="project" value="InterPro"/>
</dbReference>
<name>A0A939SUX8_KLEPN</name>
<feature type="compositionally biased region" description="Basic and acidic residues" evidence="1">
    <location>
        <begin position="38"/>
        <end position="52"/>
    </location>
</feature>
<accession>A0A939SUX8</accession>
<dbReference type="AlphaFoldDB" id="A0A939SUX8"/>
<evidence type="ECO:0000313" key="2">
    <source>
        <dbReference type="EMBL" id="MBO1997658.1"/>
    </source>
</evidence>
<reference evidence="2" key="1">
    <citation type="submission" date="2021-03" db="EMBL/GenBank/DDBJ databases">
        <title>Molecular epidemiology and mechanisms of colistin and carbapenem resistance in Enterobacteriaceae from clinical isolates, the environment and porcine samples in Pretoria, South Africa.</title>
        <authorList>
            <person name="Bogoshi D."/>
            <person name="Mbelle N.M."/>
            <person name="Naidoo V."/>
            <person name="Osei Sekyere J."/>
        </authorList>
    </citation>
    <scope>NUCLEOTIDE SEQUENCE</scope>
    <source>
        <strain evidence="2">C027</strain>
    </source>
</reference>
<dbReference type="InterPro" id="IPR010584">
    <property type="entry name" value="ExoDNase_VIII"/>
</dbReference>
<dbReference type="Pfam" id="PF06630">
    <property type="entry name" value="Exonuc_VIII"/>
    <property type="match status" value="1"/>
</dbReference>
<sequence>MFLSDKSDSKSGKADAVIWRTNKSEARPSAAGRRSGRRRIETGRGKDYQKPIRTDFPVFNDLPAEGVLDYSWCERYQLDDDGRTWTLKLGQAPADVHHGDDAGVTYEAISGELVDANTTVDAVQGETVETFGSDEYQTIPARF</sequence>
<protein>
    <submittedName>
        <fullName evidence="2">Uncharacterized protein</fullName>
    </submittedName>
</protein>
<evidence type="ECO:0000313" key="3">
    <source>
        <dbReference type="Proteomes" id="UP000664002"/>
    </source>
</evidence>
<feature type="region of interest" description="Disordered" evidence="1">
    <location>
        <begin position="1"/>
        <end position="52"/>
    </location>
</feature>
<dbReference type="EMBL" id="JAGETM010000031">
    <property type="protein sequence ID" value="MBO1997658.1"/>
    <property type="molecule type" value="Genomic_DNA"/>
</dbReference>
<organism evidence="2 3">
    <name type="scientific">Klebsiella pneumoniae</name>
    <dbReference type="NCBI Taxonomy" id="573"/>
    <lineage>
        <taxon>Bacteria</taxon>
        <taxon>Pseudomonadati</taxon>
        <taxon>Pseudomonadota</taxon>
        <taxon>Gammaproteobacteria</taxon>
        <taxon>Enterobacterales</taxon>
        <taxon>Enterobacteriaceae</taxon>
        <taxon>Klebsiella/Raoultella group</taxon>
        <taxon>Klebsiella</taxon>
        <taxon>Klebsiella pneumoniae complex</taxon>
    </lineage>
</organism>
<feature type="compositionally biased region" description="Basic and acidic residues" evidence="1">
    <location>
        <begin position="1"/>
        <end position="13"/>
    </location>
</feature>
<evidence type="ECO:0000256" key="1">
    <source>
        <dbReference type="SAM" id="MobiDB-lite"/>
    </source>
</evidence>
<dbReference type="Proteomes" id="UP000664002">
    <property type="component" value="Unassembled WGS sequence"/>
</dbReference>
<gene>
    <name evidence="2" type="ORF">J4730_20635</name>
</gene>
<proteinExistence type="predicted"/>
<comment type="caution">
    <text evidence="2">The sequence shown here is derived from an EMBL/GenBank/DDBJ whole genome shotgun (WGS) entry which is preliminary data.</text>
</comment>